<name>A0AAV3ZM84_9GAST</name>
<evidence type="ECO:0000313" key="1">
    <source>
        <dbReference type="EMBL" id="GFN95697.1"/>
    </source>
</evidence>
<sequence length="100" mass="11562">MKSSKHDKGSLHTKLARFQLSYRNAHRSTRNESPTTLMNVRRLLHLDLIRPDITSKVITKLWLIHKPIYAAFIWESLSQPVTIVVTSYGNMAQFMPVQLS</sequence>
<proteinExistence type="predicted"/>
<reference evidence="1 2" key="1">
    <citation type="journal article" date="2021" name="Elife">
        <title>Chloroplast acquisition without the gene transfer in kleptoplastic sea slugs, Plakobranchus ocellatus.</title>
        <authorList>
            <person name="Maeda T."/>
            <person name="Takahashi S."/>
            <person name="Yoshida T."/>
            <person name="Shimamura S."/>
            <person name="Takaki Y."/>
            <person name="Nagai Y."/>
            <person name="Toyoda A."/>
            <person name="Suzuki Y."/>
            <person name="Arimoto A."/>
            <person name="Ishii H."/>
            <person name="Satoh N."/>
            <person name="Nishiyama T."/>
            <person name="Hasebe M."/>
            <person name="Maruyama T."/>
            <person name="Minagawa J."/>
            <person name="Obokata J."/>
            <person name="Shigenobu S."/>
        </authorList>
    </citation>
    <scope>NUCLEOTIDE SEQUENCE [LARGE SCALE GENOMIC DNA]</scope>
</reference>
<keyword evidence="2" id="KW-1185">Reference proteome</keyword>
<evidence type="ECO:0000313" key="2">
    <source>
        <dbReference type="Proteomes" id="UP000735302"/>
    </source>
</evidence>
<gene>
    <name evidence="1" type="ORF">PoB_002220300</name>
</gene>
<organism evidence="1 2">
    <name type="scientific">Plakobranchus ocellatus</name>
    <dbReference type="NCBI Taxonomy" id="259542"/>
    <lineage>
        <taxon>Eukaryota</taxon>
        <taxon>Metazoa</taxon>
        <taxon>Spiralia</taxon>
        <taxon>Lophotrochozoa</taxon>
        <taxon>Mollusca</taxon>
        <taxon>Gastropoda</taxon>
        <taxon>Heterobranchia</taxon>
        <taxon>Euthyneura</taxon>
        <taxon>Panpulmonata</taxon>
        <taxon>Sacoglossa</taxon>
        <taxon>Placobranchoidea</taxon>
        <taxon>Plakobranchidae</taxon>
        <taxon>Plakobranchus</taxon>
    </lineage>
</organism>
<protein>
    <submittedName>
        <fullName evidence="1">Uncharacterized protein</fullName>
    </submittedName>
</protein>
<accession>A0AAV3ZM84</accession>
<dbReference type="AlphaFoldDB" id="A0AAV3ZM84"/>
<dbReference type="Proteomes" id="UP000735302">
    <property type="component" value="Unassembled WGS sequence"/>
</dbReference>
<comment type="caution">
    <text evidence="1">The sequence shown here is derived from an EMBL/GenBank/DDBJ whole genome shotgun (WGS) entry which is preliminary data.</text>
</comment>
<dbReference type="EMBL" id="BLXT01002524">
    <property type="protein sequence ID" value="GFN95697.1"/>
    <property type="molecule type" value="Genomic_DNA"/>
</dbReference>